<dbReference type="EMBL" id="BRZM01000013">
    <property type="protein sequence ID" value="GLD52112.1"/>
    <property type="molecule type" value="Genomic_DNA"/>
</dbReference>
<keyword evidence="3" id="KW-1185">Reference proteome</keyword>
<evidence type="ECO:0000313" key="3">
    <source>
        <dbReference type="Proteomes" id="UP001279410"/>
    </source>
</evidence>
<evidence type="ECO:0000313" key="2">
    <source>
        <dbReference type="EMBL" id="GLD52112.1"/>
    </source>
</evidence>
<organism evidence="2 3">
    <name type="scientific">Lates japonicus</name>
    <name type="common">Japanese lates</name>
    <dbReference type="NCBI Taxonomy" id="270547"/>
    <lineage>
        <taxon>Eukaryota</taxon>
        <taxon>Metazoa</taxon>
        <taxon>Chordata</taxon>
        <taxon>Craniata</taxon>
        <taxon>Vertebrata</taxon>
        <taxon>Euteleostomi</taxon>
        <taxon>Actinopterygii</taxon>
        <taxon>Neopterygii</taxon>
        <taxon>Teleostei</taxon>
        <taxon>Neoteleostei</taxon>
        <taxon>Acanthomorphata</taxon>
        <taxon>Carangaria</taxon>
        <taxon>Carangaria incertae sedis</taxon>
        <taxon>Centropomidae</taxon>
        <taxon>Lates</taxon>
    </lineage>
</organism>
<gene>
    <name evidence="2" type="ORF">AKAME5_000505700</name>
</gene>
<dbReference type="AlphaFoldDB" id="A0AAD3R130"/>
<evidence type="ECO:0000256" key="1">
    <source>
        <dbReference type="SAM" id="MobiDB-lite"/>
    </source>
</evidence>
<reference evidence="2" key="1">
    <citation type="submission" date="2022-08" db="EMBL/GenBank/DDBJ databases">
        <title>Genome sequencing of akame (Lates japonicus).</title>
        <authorList>
            <person name="Hashiguchi Y."/>
            <person name="Takahashi H."/>
        </authorList>
    </citation>
    <scope>NUCLEOTIDE SEQUENCE</scope>
    <source>
        <strain evidence="2">Kochi</strain>
    </source>
</reference>
<proteinExistence type="predicted"/>
<accession>A0AAD3R130</accession>
<protein>
    <submittedName>
        <fullName evidence="2">Smith-Magenis syndrome chromosomal region candidate gene 8 protein homolog</fullName>
    </submittedName>
</protein>
<feature type="region of interest" description="Disordered" evidence="1">
    <location>
        <begin position="61"/>
        <end position="80"/>
    </location>
</feature>
<feature type="region of interest" description="Disordered" evidence="1">
    <location>
        <begin position="1"/>
        <end position="36"/>
    </location>
</feature>
<name>A0AAD3R130_LATJO</name>
<comment type="caution">
    <text evidence="2">The sequence shown here is derived from an EMBL/GenBank/DDBJ whole genome shotgun (WGS) entry which is preliminary data.</text>
</comment>
<dbReference type="Proteomes" id="UP001279410">
    <property type="component" value="Unassembled WGS sequence"/>
</dbReference>
<sequence>MIGSPDLLAFTGAEGFGEEQEDQEAPSLPEELSVPLFPTSHPWSTSAQFNRDFILVAEFSEQAEPSASPGRDGAGRRRELKAGGSDRLLPLVRMGMVGIPSCLLFR</sequence>